<proteinExistence type="predicted"/>
<organism evidence="2">
    <name type="scientific">Chromera velia CCMP2878</name>
    <dbReference type="NCBI Taxonomy" id="1169474"/>
    <lineage>
        <taxon>Eukaryota</taxon>
        <taxon>Sar</taxon>
        <taxon>Alveolata</taxon>
        <taxon>Colpodellida</taxon>
        <taxon>Chromeraceae</taxon>
        <taxon>Chromera</taxon>
    </lineage>
</organism>
<dbReference type="EMBL" id="CDMZ01000687">
    <property type="protein sequence ID" value="CEM19519.1"/>
    <property type="molecule type" value="Genomic_DNA"/>
</dbReference>
<feature type="compositionally biased region" description="Basic and acidic residues" evidence="1">
    <location>
        <begin position="387"/>
        <end position="397"/>
    </location>
</feature>
<protein>
    <submittedName>
        <fullName evidence="2">Uncharacterized protein</fullName>
    </submittedName>
</protein>
<evidence type="ECO:0000313" key="2">
    <source>
        <dbReference type="EMBL" id="CEM19519.1"/>
    </source>
</evidence>
<accession>A0A0G4FWK8</accession>
<feature type="region of interest" description="Disordered" evidence="1">
    <location>
        <begin position="312"/>
        <end position="397"/>
    </location>
</feature>
<dbReference type="AlphaFoldDB" id="A0A0G4FWK8"/>
<feature type="compositionally biased region" description="Low complexity" evidence="1">
    <location>
        <begin position="370"/>
        <end position="383"/>
    </location>
</feature>
<feature type="compositionally biased region" description="Basic and acidic residues" evidence="1">
    <location>
        <begin position="347"/>
        <end position="358"/>
    </location>
</feature>
<name>A0A0G4FWK8_9ALVE</name>
<dbReference type="VEuPathDB" id="CryptoDB:Cvel_19106"/>
<feature type="region of interest" description="Disordered" evidence="1">
    <location>
        <begin position="1"/>
        <end position="27"/>
    </location>
</feature>
<feature type="region of interest" description="Disordered" evidence="1">
    <location>
        <begin position="40"/>
        <end position="127"/>
    </location>
</feature>
<evidence type="ECO:0000256" key="1">
    <source>
        <dbReference type="SAM" id="MobiDB-lite"/>
    </source>
</evidence>
<feature type="compositionally biased region" description="Polar residues" evidence="1">
    <location>
        <begin position="88"/>
        <end position="97"/>
    </location>
</feature>
<reference evidence="2" key="1">
    <citation type="submission" date="2014-11" db="EMBL/GenBank/DDBJ databases">
        <authorList>
            <person name="Otto D Thomas"/>
            <person name="Naeem Raeece"/>
        </authorList>
    </citation>
    <scope>NUCLEOTIDE SEQUENCE</scope>
</reference>
<sequence>MEGSIWSDGNSDTGGDLSTDESGDQPLALMFCGEIEEHPAVSSLLDDFGESDTEPGIAHEIQQQQPQQLFVDDFGESDTEPGVAEEIQPQQLLTQRSTSREAAASSVEVQQHQQMEEEEELKVSPDSTEGRLYARCTDRSFHRNLQRTLRRWACQIWIFVYLSGRPLTCEEVLRMIPPPALPSGFLGDPLKPIDRLWDLVRSHGDLFGRCYRDPPRDQTLPKKKRKRGPTRIFLGIGVRMRDGRGSPEGEELHQAQSRIAESQNLITRDRLLEIFGYYDRTPSLWEGLHGSLKRATQEDRLPELRRILKDEPRRLTAPLQSDPPLVTESLPPVRPRSARIAAAAAASEDRGTNEDNRDAKKHRSMAETNSAAGSSSSSAAASSVGIREGDVNGQRDT</sequence>
<gene>
    <name evidence="2" type="ORF">Cvel_19106</name>
</gene>